<name>A0A8J3EZC4_9BIFI</name>
<dbReference type="AlphaFoldDB" id="A0A8J3EZC4"/>
<dbReference type="Proteomes" id="UP000619536">
    <property type="component" value="Unassembled WGS sequence"/>
</dbReference>
<reference evidence="1" key="1">
    <citation type="journal article" date="2014" name="Int. J. Syst. Evol. Microbiol.">
        <title>Complete genome sequence of Corynebacterium casei LMG S-19264T (=DSM 44701T), isolated from a smear-ripened cheese.</title>
        <authorList>
            <consortium name="US DOE Joint Genome Institute (JGI-PGF)"/>
            <person name="Walter F."/>
            <person name="Albersmeier A."/>
            <person name="Kalinowski J."/>
            <person name="Ruckert C."/>
        </authorList>
    </citation>
    <scope>NUCLEOTIDE SEQUENCE</scope>
    <source>
        <strain evidence="1">CCM 8606</strain>
    </source>
</reference>
<accession>A0A8J3EZC4</accession>
<comment type="caution">
    <text evidence="1">The sequence shown here is derived from an EMBL/GenBank/DDBJ whole genome shotgun (WGS) entry which is preliminary data.</text>
</comment>
<dbReference type="EMBL" id="BMDH01000003">
    <property type="protein sequence ID" value="GGI14824.1"/>
    <property type="molecule type" value="Genomic_DNA"/>
</dbReference>
<reference evidence="1" key="2">
    <citation type="submission" date="2020-09" db="EMBL/GenBank/DDBJ databases">
        <authorList>
            <person name="Sun Q."/>
            <person name="Sedlacek I."/>
        </authorList>
    </citation>
    <scope>NUCLEOTIDE SEQUENCE</scope>
    <source>
        <strain evidence="1">CCM 8606</strain>
    </source>
</reference>
<evidence type="ECO:0000313" key="1">
    <source>
        <dbReference type="EMBL" id="GGI14824.1"/>
    </source>
</evidence>
<organism evidence="1 2">
    <name type="scientific">Galliscardovia ingluviei</name>
    <dbReference type="NCBI Taxonomy" id="1769422"/>
    <lineage>
        <taxon>Bacteria</taxon>
        <taxon>Bacillati</taxon>
        <taxon>Actinomycetota</taxon>
        <taxon>Actinomycetes</taxon>
        <taxon>Bifidobacteriales</taxon>
        <taxon>Bifidobacteriaceae</taxon>
        <taxon>Galliscardovia</taxon>
    </lineage>
</organism>
<protein>
    <submittedName>
        <fullName evidence="1">Uncharacterized protein</fullName>
    </submittedName>
</protein>
<proteinExistence type="predicted"/>
<gene>
    <name evidence="1" type="ORF">GCM10007377_12850</name>
</gene>
<evidence type="ECO:0000313" key="2">
    <source>
        <dbReference type="Proteomes" id="UP000619536"/>
    </source>
</evidence>
<sequence length="73" mass="7950">MDDSAREIGFIVTPVGEPNPIARIYSSTVLNLSPDRLANELKSAGFSLIESTERVYNSIAGIDERTTSFIFGV</sequence>
<keyword evidence="2" id="KW-1185">Reference proteome</keyword>